<dbReference type="Proteomes" id="UP000095286">
    <property type="component" value="Unplaced"/>
</dbReference>
<evidence type="ECO:0000313" key="1">
    <source>
        <dbReference type="Proteomes" id="UP000095286"/>
    </source>
</evidence>
<dbReference type="WBParaSite" id="RSKR_0000261500.1">
    <property type="protein sequence ID" value="RSKR_0000261500.1"/>
    <property type="gene ID" value="RSKR_0000261500"/>
</dbReference>
<sequence length="599" mass="64190">MKFLLSILLFVSFAILVQSICDGVVFYTNPLKKGGTTYAQNPSDDTTGDNCNFGVQKVPLSTDAGYVLNFTFSGVFSLEESKATIQIYDGNDNIGTPFCEVTKNVVALNCPSSLTNQISLFYNIDPKLKTNLPSFSIVAKSIQGSSGVATTVSGPVVVTTTLQPQSTVQVDTTTAMQLEATTTAIVDTTTASPVNSITTTASPVDATATTLSPVDTTTAAQTTTVLPVDTTTVAQTTTVLSIDTTTQLQTTTAVPTVTIPQQPTLGPIFPLTTTTGIPTLPTGIVPDPQLAQGDIAIILDTSSNNALLQKVATEIINSLQINAAYTRVNIITLSDKAATFSGWSTTQANALTLIEATTLQAGYVSIRNKDFGVGFNGAFVQSIADRANVLRTAIFITDNNNQRIDQIINSAGPQYINNNDIHPVLVNTNPLAKASTFKIIGRAFDGDNTNAIIQYDYVSNKDLFESILLNANALCNLEYVISMSIGDTAFEFPYQGYLASVKTKNYCNYMKMNIKCASDDNGVSPITVSLNNYSLEDGKDFVYIYDDQSVLRAMFGGMGQAESTEQISHTQFVLFQVMTDNQNIYTGLDVNFTNCTIVA</sequence>
<accession>A0AC35TNW2</accession>
<protein>
    <submittedName>
        <fullName evidence="2">CUB domain-containing protein</fullName>
    </submittedName>
</protein>
<reference evidence="2" key="1">
    <citation type="submission" date="2016-11" db="UniProtKB">
        <authorList>
            <consortium name="WormBaseParasite"/>
        </authorList>
    </citation>
    <scope>IDENTIFICATION</scope>
    <source>
        <strain evidence="2">KR3021</strain>
    </source>
</reference>
<proteinExistence type="predicted"/>
<organism evidence="1 2">
    <name type="scientific">Rhabditophanes sp. KR3021</name>
    <dbReference type="NCBI Taxonomy" id="114890"/>
    <lineage>
        <taxon>Eukaryota</taxon>
        <taxon>Metazoa</taxon>
        <taxon>Ecdysozoa</taxon>
        <taxon>Nematoda</taxon>
        <taxon>Chromadorea</taxon>
        <taxon>Rhabditida</taxon>
        <taxon>Tylenchina</taxon>
        <taxon>Panagrolaimomorpha</taxon>
        <taxon>Strongyloidoidea</taxon>
        <taxon>Alloionematidae</taxon>
        <taxon>Rhabditophanes</taxon>
    </lineage>
</organism>
<name>A0AC35TNW2_9BILA</name>
<evidence type="ECO:0000313" key="2">
    <source>
        <dbReference type="WBParaSite" id="RSKR_0000261500.1"/>
    </source>
</evidence>